<dbReference type="InterPro" id="IPR051430">
    <property type="entry name" value="Fungal_TF_Env_Response"/>
</dbReference>
<gene>
    <name evidence="8" type="ORF">XA68_11354</name>
</gene>
<keyword evidence="3" id="KW-0805">Transcription regulation</keyword>
<protein>
    <recommendedName>
        <fullName evidence="7">Xylanolytic transcriptional activator regulatory domain-containing protein</fullName>
    </recommendedName>
</protein>
<dbReference type="SMART" id="SM00906">
    <property type="entry name" value="Fungal_trans"/>
    <property type="match status" value="1"/>
</dbReference>
<reference evidence="8 9" key="1">
    <citation type="journal article" date="2015" name="BMC Genomics">
        <title>Gene expression during zombie ant biting behavior reflects the complexity underlying fungal parasitic behavioral manipulation.</title>
        <authorList>
            <person name="de Bekker C."/>
            <person name="Ohm R.A."/>
            <person name="Loreto R.G."/>
            <person name="Sebastian A."/>
            <person name="Albert I."/>
            <person name="Merrow M."/>
            <person name="Brachmann A."/>
            <person name="Hughes D.P."/>
        </authorList>
    </citation>
    <scope>NUCLEOTIDE SEQUENCE [LARGE SCALE GENOMIC DNA]</scope>
    <source>
        <strain evidence="8 9">SC16a</strain>
    </source>
</reference>
<accession>A0A2A9PH64</accession>
<feature type="domain" description="Xylanolytic transcriptional activator regulatory" evidence="7">
    <location>
        <begin position="363"/>
        <end position="439"/>
    </location>
</feature>
<dbReference type="GO" id="GO:0001228">
    <property type="term" value="F:DNA-binding transcription activator activity, RNA polymerase II-specific"/>
    <property type="evidence" value="ECO:0007669"/>
    <property type="project" value="TreeGrafter"/>
</dbReference>
<dbReference type="GO" id="GO:0008270">
    <property type="term" value="F:zinc ion binding"/>
    <property type="evidence" value="ECO:0007669"/>
    <property type="project" value="InterPro"/>
</dbReference>
<name>A0A2A9PH64_OPHUN</name>
<evidence type="ECO:0000256" key="2">
    <source>
        <dbReference type="ARBA" id="ARBA00022833"/>
    </source>
</evidence>
<evidence type="ECO:0000256" key="3">
    <source>
        <dbReference type="ARBA" id="ARBA00023015"/>
    </source>
</evidence>
<dbReference type="Pfam" id="PF04082">
    <property type="entry name" value="Fungal_trans"/>
    <property type="match status" value="1"/>
</dbReference>
<evidence type="ECO:0000256" key="5">
    <source>
        <dbReference type="ARBA" id="ARBA00023163"/>
    </source>
</evidence>
<dbReference type="PANTHER" id="PTHR31944">
    <property type="entry name" value="HEME-RESPONSIVE ZINC FINGER TRANSCRIPTION FACTOR HAP1"/>
    <property type="match status" value="1"/>
</dbReference>
<evidence type="ECO:0000259" key="7">
    <source>
        <dbReference type="SMART" id="SM00906"/>
    </source>
</evidence>
<evidence type="ECO:0000256" key="4">
    <source>
        <dbReference type="ARBA" id="ARBA00023125"/>
    </source>
</evidence>
<keyword evidence="6" id="KW-0539">Nucleus</keyword>
<evidence type="ECO:0000256" key="6">
    <source>
        <dbReference type="ARBA" id="ARBA00023242"/>
    </source>
</evidence>
<dbReference type="Proteomes" id="UP000037136">
    <property type="component" value="Unassembled WGS sequence"/>
</dbReference>
<comment type="caution">
    <text evidence="8">The sequence shown here is derived from an EMBL/GenBank/DDBJ whole genome shotgun (WGS) entry which is preliminary data.</text>
</comment>
<keyword evidence="9" id="KW-1185">Reference proteome</keyword>
<evidence type="ECO:0000256" key="1">
    <source>
        <dbReference type="ARBA" id="ARBA00022723"/>
    </source>
</evidence>
<evidence type="ECO:0000313" key="9">
    <source>
        <dbReference type="Proteomes" id="UP000037136"/>
    </source>
</evidence>
<proteinExistence type="predicted"/>
<dbReference type="PANTHER" id="PTHR31944:SF131">
    <property type="entry name" value="HEME-RESPONSIVE ZINC FINGER TRANSCRIPTION FACTOR HAP1"/>
    <property type="match status" value="1"/>
</dbReference>
<dbReference type="EMBL" id="LAZP02000146">
    <property type="protein sequence ID" value="PFH60166.1"/>
    <property type="molecule type" value="Genomic_DNA"/>
</dbReference>
<organism evidence="8 9">
    <name type="scientific">Ophiocordyceps unilateralis</name>
    <name type="common">Zombie-ant fungus</name>
    <name type="synonym">Torrubia unilateralis</name>
    <dbReference type="NCBI Taxonomy" id="268505"/>
    <lineage>
        <taxon>Eukaryota</taxon>
        <taxon>Fungi</taxon>
        <taxon>Dikarya</taxon>
        <taxon>Ascomycota</taxon>
        <taxon>Pezizomycotina</taxon>
        <taxon>Sordariomycetes</taxon>
        <taxon>Hypocreomycetidae</taxon>
        <taxon>Hypocreales</taxon>
        <taxon>Ophiocordycipitaceae</taxon>
        <taxon>Ophiocordyceps</taxon>
    </lineage>
</organism>
<dbReference type="OrthoDB" id="4337792at2759"/>
<sequence length="742" mass="81459">MVILGQNPSLPRSVTRRCDRQTPFQTKAPFQGHQTKFSVFKYIPIDNSSKRPTSITEDAQLAPQATIEGSLVTEANDYASSAEADAEAESEAIIDESTWVDPQGEAFSSVVDSLEGTFDEPLFSLSDSSPCSYLAPTSCELASDTEPLGTFSLQGDSSGNSVVSFPSSPLATPLPQIFKPKFYGNSHWINFFRPDPDIISVLQTHESEAPGQGNATLSSCKAMARTIRWHEEASVQMYGTHGELLPPRHVSDRLVEAFLRTYQTILGILHVPTFHKDYQAFWDAPAVSTPAFTLTLLLVMSIGWIFCPHETTISRAVILKWLSVASAGLISLESSTTRNLDGLRVRCLLFLAQRVSSAKGDAQWISAGSLVRMAMGQGLHRDPASHPVGHVSWSEAESRRKLWAAILELEIQSSMDCGGLPCVDCQDYDTALPSNADDFSWALDGAVIEPKPLDQFTSSSFHILLMETLPVRLNIAKLVNGPRCETSFAEALSLSQKLGQLLGLCSARIKAYCFSSNTSPTTFQRKTFELLMRRFLLALHRPFSSMEETCPFSFGSLSVCLESSLAILSTLSNSDDDDFHMAQARGSGMFHRLYIQSALYLCGELRRRAEIESTTSAGSGSNPVHSGMSNLIIQYLHSVPKRMECGDFKVKAYILISASLARIEAPRSAVPPELYISQAVKKGLDNYYARLATRLPPVCPGINDLSPQTTVPPRQQHVVWSPWNQSGSMCSLEEGMEHCDSL</sequence>
<dbReference type="AlphaFoldDB" id="A0A2A9PH64"/>
<keyword evidence="1" id="KW-0479">Metal-binding</keyword>
<dbReference type="GO" id="GO:0005634">
    <property type="term" value="C:nucleus"/>
    <property type="evidence" value="ECO:0007669"/>
    <property type="project" value="TreeGrafter"/>
</dbReference>
<keyword evidence="5" id="KW-0804">Transcription</keyword>
<reference evidence="8 9" key="2">
    <citation type="journal article" date="2017" name="Sci. Rep.">
        <title>Ant-infecting Ophiocordyceps genomes reveal a high diversity of potential behavioral manipulation genes and a possible major role for enterotoxins.</title>
        <authorList>
            <person name="de Bekker C."/>
            <person name="Ohm R.A."/>
            <person name="Evans H.C."/>
            <person name="Brachmann A."/>
            <person name="Hughes D.P."/>
        </authorList>
    </citation>
    <scope>NUCLEOTIDE SEQUENCE [LARGE SCALE GENOMIC DNA]</scope>
    <source>
        <strain evidence="8 9">SC16a</strain>
    </source>
</reference>
<keyword evidence="2" id="KW-0862">Zinc</keyword>
<dbReference type="InterPro" id="IPR007219">
    <property type="entry name" value="XnlR_reg_dom"/>
</dbReference>
<dbReference type="GO" id="GO:0006351">
    <property type="term" value="P:DNA-templated transcription"/>
    <property type="evidence" value="ECO:0007669"/>
    <property type="project" value="InterPro"/>
</dbReference>
<evidence type="ECO:0000313" key="8">
    <source>
        <dbReference type="EMBL" id="PFH60166.1"/>
    </source>
</evidence>
<dbReference type="GO" id="GO:0000978">
    <property type="term" value="F:RNA polymerase II cis-regulatory region sequence-specific DNA binding"/>
    <property type="evidence" value="ECO:0007669"/>
    <property type="project" value="TreeGrafter"/>
</dbReference>
<keyword evidence="4" id="KW-0238">DNA-binding</keyword>
<dbReference type="CDD" id="cd12148">
    <property type="entry name" value="fungal_TF_MHR"/>
    <property type="match status" value="1"/>
</dbReference>